<dbReference type="FunFam" id="3.30.230.40:FF:000001">
    <property type="entry name" value="Imidazoleglycerol-phosphate dehydratase HisB"/>
    <property type="match status" value="1"/>
</dbReference>
<dbReference type="NCBIfam" id="NF002114">
    <property type="entry name" value="PRK00951.2-4"/>
    <property type="match status" value="1"/>
</dbReference>
<dbReference type="PROSITE" id="PS00954">
    <property type="entry name" value="IGP_DEHYDRATASE_1"/>
    <property type="match status" value="1"/>
</dbReference>
<dbReference type="EC" id="4.2.1.19" evidence="12"/>
<dbReference type="GO" id="GO:0046872">
    <property type="term" value="F:metal ion binding"/>
    <property type="evidence" value="ECO:0007669"/>
    <property type="project" value="UniProtKB-KW"/>
</dbReference>
<dbReference type="InterPro" id="IPR036412">
    <property type="entry name" value="HAD-like_sf"/>
</dbReference>
<dbReference type="AlphaFoldDB" id="A0A2G0CC60"/>
<dbReference type="Proteomes" id="UP000226437">
    <property type="component" value="Unassembled WGS sequence"/>
</dbReference>
<dbReference type="NCBIfam" id="TIGR01261">
    <property type="entry name" value="hisB_Nterm"/>
    <property type="match status" value="1"/>
</dbReference>
<dbReference type="NCBIfam" id="NF003937">
    <property type="entry name" value="PRK05446.1"/>
    <property type="match status" value="1"/>
</dbReference>
<feature type="active site" description="Nucleophile" evidence="12">
    <location>
        <position position="9"/>
    </location>
</feature>
<evidence type="ECO:0000256" key="11">
    <source>
        <dbReference type="ARBA" id="ARBA00049158"/>
    </source>
</evidence>
<accession>A0A2G0CC60</accession>
<keyword evidence="8 12" id="KW-0368">Histidine biosynthesis</keyword>
<comment type="similarity">
    <text evidence="12">In the C-terminal section; belongs to the imidazoleglycerol-phosphate dehydratase family.</text>
</comment>
<comment type="pathway">
    <text evidence="12">Amino-acid biosynthesis; L-histidine biosynthesis; L-histidine from 5-phospho-alpha-D-ribose 1-diphosphate: step 8/9.</text>
</comment>
<dbReference type="Gene3D" id="3.30.230.40">
    <property type="entry name" value="Imidazole glycerol phosphate dehydratase, domain 1"/>
    <property type="match status" value="2"/>
</dbReference>
<evidence type="ECO:0000256" key="9">
    <source>
        <dbReference type="ARBA" id="ARBA00023239"/>
    </source>
</evidence>
<comment type="subcellular location">
    <subcellularLocation>
        <location evidence="12">Cytoplasm</location>
    </subcellularLocation>
</comment>
<dbReference type="NCBIfam" id="TIGR01656">
    <property type="entry name" value="Histidinol-ppas"/>
    <property type="match status" value="1"/>
</dbReference>
<keyword evidence="14" id="KW-1185">Reference proteome</keyword>
<dbReference type="EMBL" id="PDLO01000008">
    <property type="protein sequence ID" value="PHK97532.1"/>
    <property type="molecule type" value="Genomic_DNA"/>
</dbReference>
<feature type="region of interest" description="Histidinol-phosphatase" evidence="12">
    <location>
        <begin position="1"/>
        <end position="189"/>
    </location>
</feature>
<keyword evidence="3 12" id="KW-0963">Cytoplasm</keyword>
<keyword evidence="7 12" id="KW-0460">Magnesium</keyword>
<proteinExistence type="inferred from homology"/>
<evidence type="ECO:0000313" key="14">
    <source>
        <dbReference type="Proteomes" id="UP000226437"/>
    </source>
</evidence>
<evidence type="ECO:0000256" key="10">
    <source>
        <dbReference type="ARBA" id="ARBA00023268"/>
    </source>
</evidence>
<feature type="binding site" evidence="12">
    <location>
        <position position="130"/>
    </location>
    <ligand>
        <name>Mg(2+)</name>
        <dbReference type="ChEBI" id="CHEBI:18420"/>
    </ligand>
</feature>
<gene>
    <name evidence="12" type="primary">hisB</name>
    <name evidence="13" type="ORF">CGL56_15655</name>
</gene>
<feature type="active site" description="Proton donor" evidence="12">
    <location>
        <position position="11"/>
    </location>
</feature>
<comment type="caution">
    <text evidence="12">Lacks conserved residue(s) required for the propagation of feature annotation.</text>
</comment>
<dbReference type="Pfam" id="PF13242">
    <property type="entry name" value="Hydrolase_like"/>
    <property type="match status" value="1"/>
</dbReference>
<dbReference type="InterPro" id="IPR005954">
    <property type="entry name" value="HisB_N"/>
</dbReference>
<keyword evidence="6 12" id="KW-0378">Hydrolase</keyword>
<dbReference type="PANTHER" id="PTHR23133:SF2">
    <property type="entry name" value="IMIDAZOLEGLYCEROL-PHOSPHATE DEHYDRATASE"/>
    <property type="match status" value="1"/>
</dbReference>
<comment type="similarity">
    <text evidence="12">In the N-terminal section; belongs to the histidinol-phosphatase family.</text>
</comment>
<protein>
    <recommendedName>
        <fullName evidence="12">Histidine biosynthesis bifunctional protein HisB</fullName>
    </recommendedName>
    <domain>
        <recommendedName>
            <fullName evidence="12">Histidinol-phosphatase</fullName>
            <ecNumber evidence="12">3.1.3.15</ecNumber>
        </recommendedName>
    </domain>
    <domain>
        <recommendedName>
            <fullName evidence="12">Imidazoleglycerol-phosphate dehydratase</fullName>
            <shortName evidence="12">IGPD</shortName>
            <ecNumber evidence="12">4.2.1.19</ecNumber>
        </recommendedName>
    </domain>
</protein>
<keyword evidence="5 12" id="KW-0479">Metal-binding</keyword>
<dbReference type="CDD" id="cd07914">
    <property type="entry name" value="IGPD"/>
    <property type="match status" value="1"/>
</dbReference>
<comment type="cofactor">
    <cofactor evidence="1 12">
        <name>Mg(2+)</name>
        <dbReference type="ChEBI" id="CHEBI:18420"/>
    </cofactor>
</comment>
<dbReference type="EC" id="3.1.3.15" evidence="12"/>
<dbReference type="InterPro" id="IPR020565">
    <property type="entry name" value="ImidazoleglycerP_deHydtase_CS"/>
</dbReference>
<dbReference type="InterPro" id="IPR006549">
    <property type="entry name" value="HAD-SF_hydro_IIIA"/>
</dbReference>
<feature type="binding site" evidence="12">
    <location>
        <position position="9"/>
    </location>
    <ligand>
        <name>Mg(2+)</name>
        <dbReference type="ChEBI" id="CHEBI:18420"/>
    </ligand>
</feature>
<keyword evidence="9 12" id="KW-0456">Lyase</keyword>
<dbReference type="InterPro" id="IPR020566">
    <property type="entry name" value="His_synth_bifunc_HisB"/>
</dbReference>
<dbReference type="GO" id="GO:0000105">
    <property type="term" value="P:L-histidine biosynthetic process"/>
    <property type="evidence" value="ECO:0007669"/>
    <property type="project" value="UniProtKB-UniRule"/>
</dbReference>
<comment type="catalytic activity">
    <reaction evidence="12">
        <text>D-erythro-1-(imidazol-4-yl)glycerol 3-phosphate = 3-(imidazol-4-yl)-2-oxopropyl phosphate + H2O</text>
        <dbReference type="Rhea" id="RHEA:11040"/>
        <dbReference type="ChEBI" id="CHEBI:15377"/>
        <dbReference type="ChEBI" id="CHEBI:57766"/>
        <dbReference type="ChEBI" id="CHEBI:58278"/>
        <dbReference type="EC" id="4.2.1.19"/>
    </reaction>
</comment>
<dbReference type="InterPro" id="IPR020568">
    <property type="entry name" value="Ribosomal_Su5_D2-typ_SF"/>
</dbReference>
<evidence type="ECO:0000256" key="4">
    <source>
        <dbReference type="ARBA" id="ARBA00022605"/>
    </source>
</evidence>
<dbReference type="NCBIfam" id="NF002111">
    <property type="entry name" value="PRK00951.2-1"/>
    <property type="match status" value="1"/>
</dbReference>
<evidence type="ECO:0000256" key="7">
    <source>
        <dbReference type="ARBA" id="ARBA00022842"/>
    </source>
</evidence>
<dbReference type="OrthoDB" id="9790411at2"/>
<feature type="binding site" evidence="12">
    <location>
        <position position="11"/>
    </location>
    <ligand>
        <name>Mg(2+)</name>
        <dbReference type="ChEBI" id="CHEBI:18420"/>
    </ligand>
</feature>
<organism evidence="13 14">
    <name type="scientific">Neolewinella marina</name>
    <dbReference type="NCBI Taxonomy" id="438751"/>
    <lineage>
        <taxon>Bacteria</taxon>
        <taxon>Pseudomonadati</taxon>
        <taxon>Bacteroidota</taxon>
        <taxon>Saprospiria</taxon>
        <taxon>Saprospirales</taxon>
        <taxon>Lewinellaceae</taxon>
        <taxon>Neolewinella</taxon>
    </lineage>
</organism>
<evidence type="ECO:0000256" key="2">
    <source>
        <dbReference type="ARBA" id="ARBA00005047"/>
    </source>
</evidence>
<evidence type="ECO:0000256" key="6">
    <source>
        <dbReference type="ARBA" id="ARBA00022801"/>
    </source>
</evidence>
<dbReference type="RefSeq" id="WP_099107522.1">
    <property type="nucleotide sequence ID" value="NZ_JAATJF010000003.1"/>
</dbReference>
<evidence type="ECO:0000256" key="8">
    <source>
        <dbReference type="ARBA" id="ARBA00023102"/>
    </source>
</evidence>
<keyword evidence="4 12" id="KW-0028">Amino-acid biosynthesis</keyword>
<dbReference type="HAMAP" id="MF_01022">
    <property type="entry name" value="Bifunc_HisB"/>
    <property type="match status" value="1"/>
</dbReference>
<comment type="catalytic activity">
    <reaction evidence="11 12">
        <text>L-histidinol phosphate + H2O = L-histidinol + phosphate</text>
        <dbReference type="Rhea" id="RHEA:14465"/>
        <dbReference type="ChEBI" id="CHEBI:15377"/>
        <dbReference type="ChEBI" id="CHEBI:43474"/>
        <dbReference type="ChEBI" id="CHEBI:57699"/>
        <dbReference type="ChEBI" id="CHEBI:57980"/>
        <dbReference type="EC" id="3.1.3.15"/>
    </reaction>
</comment>
<dbReference type="InterPro" id="IPR023214">
    <property type="entry name" value="HAD_sf"/>
</dbReference>
<dbReference type="SUPFAM" id="SSF54211">
    <property type="entry name" value="Ribosomal protein S5 domain 2-like"/>
    <property type="match status" value="2"/>
</dbReference>
<dbReference type="GO" id="GO:0005737">
    <property type="term" value="C:cytoplasm"/>
    <property type="evidence" value="ECO:0007669"/>
    <property type="project" value="UniProtKB-SubCell"/>
</dbReference>
<sequence>MPQKILFLDRDGTLILEPEDYQVDSVEKLNFYPGIFRWLGRIVRELDYQLVMITNQDGLGTQAYPEDTFWPPHELMRRALAAEGVEFVEELIDRTYARDNAPTRKPNVGLVQKYLDDERYDIPNSYVIGDRLTDMQLAKNMGARGFWLANDPELGNEELSDSPLSALEDTIALRTTSWKDIYRHLRLENRTASVRRTTKETDISITLDLDGTGTTDIQTGLGFFDHMLDQLGRHSGCDLTIQVEGDLDIDEHHTIEDTAIALGEVFAKALGDKLGIERYGFYLPMDDALAQVGIDFGGRPWLVWDCEYRREKIGDMPTEMFYHFFKSFTDGARCNLNIKVEGDNEHHKIEATFKALAKSIKMAKRRDVDNMRLPSTKGVL</sequence>
<dbReference type="FunFam" id="3.30.230.40:FF:000003">
    <property type="entry name" value="Imidazoleglycerol-phosphate dehydratase HisB"/>
    <property type="match status" value="1"/>
</dbReference>
<dbReference type="Pfam" id="PF00475">
    <property type="entry name" value="IGPD"/>
    <property type="match status" value="1"/>
</dbReference>
<dbReference type="InterPro" id="IPR000807">
    <property type="entry name" value="ImidazoleglycerolP_deHydtase"/>
</dbReference>
<feature type="region of interest" description="Imidazoleglycerol-phosphate dehydratase" evidence="12">
    <location>
        <begin position="190"/>
        <end position="380"/>
    </location>
</feature>
<comment type="pathway">
    <text evidence="2 12">Amino-acid biosynthesis; L-histidine biosynthesis; L-histidine from 5-phospho-alpha-D-ribose 1-diphosphate: step 6/9.</text>
</comment>
<evidence type="ECO:0000256" key="12">
    <source>
        <dbReference type="HAMAP-Rule" id="MF_01022"/>
    </source>
</evidence>
<dbReference type="GO" id="GO:0004424">
    <property type="term" value="F:imidazoleglycerol-phosphate dehydratase activity"/>
    <property type="evidence" value="ECO:0007669"/>
    <property type="project" value="UniProtKB-UniRule"/>
</dbReference>
<dbReference type="SUPFAM" id="SSF56784">
    <property type="entry name" value="HAD-like"/>
    <property type="match status" value="1"/>
</dbReference>
<name>A0A2G0CC60_9BACT</name>
<dbReference type="InterPro" id="IPR006543">
    <property type="entry name" value="Histidinol-phos"/>
</dbReference>
<reference evidence="13 14" key="1">
    <citation type="submission" date="2017-10" db="EMBL/GenBank/DDBJ databases">
        <title>The draft genome sequence of Lewinella marina KCTC 32374.</title>
        <authorList>
            <person name="Wang K."/>
        </authorList>
    </citation>
    <scope>NUCLEOTIDE SEQUENCE [LARGE SCALE GENOMIC DNA]</scope>
    <source>
        <strain evidence="13 14">MKG-38</strain>
    </source>
</reference>
<dbReference type="UniPathway" id="UPA00031">
    <property type="reaction ID" value="UER00011"/>
</dbReference>
<keyword evidence="10 12" id="KW-0511">Multifunctional enzyme</keyword>
<comment type="caution">
    <text evidence="13">The sequence shown here is derived from an EMBL/GenBank/DDBJ whole genome shotgun (WGS) entry which is preliminary data.</text>
</comment>
<evidence type="ECO:0000313" key="13">
    <source>
        <dbReference type="EMBL" id="PHK97532.1"/>
    </source>
</evidence>
<dbReference type="InterPro" id="IPR038494">
    <property type="entry name" value="IGPD_sf"/>
</dbReference>
<dbReference type="NCBIfam" id="TIGR01662">
    <property type="entry name" value="HAD-SF-IIIA"/>
    <property type="match status" value="1"/>
</dbReference>
<evidence type="ECO:0000256" key="3">
    <source>
        <dbReference type="ARBA" id="ARBA00022490"/>
    </source>
</evidence>
<dbReference type="Gene3D" id="3.40.50.1000">
    <property type="entry name" value="HAD superfamily/HAD-like"/>
    <property type="match status" value="1"/>
</dbReference>
<dbReference type="PANTHER" id="PTHR23133">
    <property type="entry name" value="IMIDAZOLEGLYCEROL-PHOSPHATE DEHYDRATASE HIS7"/>
    <property type="match status" value="1"/>
</dbReference>
<dbReference type="PROSITE" id="PS00955">
    <property type="entry name" value="IGP_DEHYDRATASE_2"/>
    <property type="match status" value="1"/>
</dbReference>
<evidence type="ECO:0000256" key="1">
    <source>
        <dbReference type="ARBA" id="ARBA00001946"/>
    </source>
</evidence>
<dbReference type="HAMAP" id="MF_00076">
    <property type="entry name" value="HisB"/>
    <property type="match status" value="1"/>
</dbReference>
<evidence type="ECO:0000256" key="5">
    <source>
        <dbReference type="ARBA" id="ARBA00022723"/>
    </source>
</evidence>
<dbReference type="GO" id="GO:0004401">
    <property type="term" value="F:histidinol-phosphatase activity"/>
    <property type="evidence" value="ECO:0007669"/>
    <property type="project" value="UniProtKB-UniRule"/>
</dbReference>